<dbReference type="Gene3D" id="2.120.10.30">
    <property type="entry name" value="TolB, C-terminal domain"/>
    <property type="match status" value="1"/>
</dbReference>
<dbReference type="PANTHER" id="PTHR10426">
    <property type="entry name" value="STRICTOSIDINE SYNTHASE-RELATED"/>
    <property type="match status" value="1"/>
</dbReference>
<dbReference type="EMBL" id="BDDD01000712">
    <property type="protein sequence ID" value="GAV69303.1"/>
    <property type="molecule type" value="Genomic_DNA"/>
</dbReference>
<dbReference type="GO" id="GO:0016787">
    <property type="term" value="F:hydrolase activity"/>
    <property type="evidence" value="ECO:0007669"/>
    <property type="project" value="TreeGrafter"/>
</dbReference>
<dbReference type="STRING" id="3775.A0A1Q3BNM1"/>
<dbReference type="SUPFAM" id="SSF63829">
    <property type="entry name" value="Calcium-dependent phosphotriesterase"/>
    <property type="match status" value="1"/>
</dbReference>
<dbReference type="PANTHER" id="PTHR10426:SF79">
    <property type="entry name" value="PROTEIN STRICTOSIDINE SYNTHASE-LIKE 2"/>
    <property type="match status" value="1"/>
</dbReference>
<evidence type="ECO:0000256" key="1">
    <source>
        <dbReference type="SAM" id="SignalP"/>
    </source>
</evidence>
<dbReference type="AlphaFoldDB" id="A0A1Q3BNM1"/>
<dbReference type="Pfam" id="PF20067">
    <property type="entry name" value="SSL_N"/>
    <property type="match status" value="1"/>
</dbReference>
<gene>
    <name evidence="2" type="ORF">CFOL_v3_12804</name>
</gene>
<organism evidence="2 3">
    <name type="scientific">Cephalotus follicularis</name>
    <name type="common">Albany pitcher plant</name>
    <dbReference type="NCBI Taxonomy" id="3775"/>
    <lineage>
        <taxon>Eukaryota</taxon>
        <taxon>Viridiplantae</taxon>
        <taxon>Streptophyta</taxon>
        <taxon>Embryophyta</taxon>
        <taxon>Tracheophyta</taxon>
        <taxon>Spermatophyta</taxon>
        <taxon>Magnoliopsida</taxon>
        <taxon>eudicotyledons</taxon>
        <taxon>Gunneridae</taxon>
        <taxon>Pentapetalae</taxon>
        <taxon>rosids</taxon>
        <taxon>fabids</taxon>
        <taxon>Oxalidales</taxon>
        <taxon>Cephalotaceae</taxon>
        <taxon>Cephalotus</taxon>
    </lineage>
</organism>
<sequence length="192" mass="21388">MSSKVFFLAILAAILSALRVTNRVQFLSPASHIIAKSSCEMFSKMERVPIEGAIGPESFEFDPLGAGPYTGVSDGRIIKWHEIERRWIDFSITSPQREGCEGPHNHEKMEHICGRPLGMRFYRSTGDLYIADAYMGILKVGPEGGLATRIATEARGVAFRFTNSLDIDQASGAVYFTDSSSIYERRYSQQKP</sequence>
<dbReference type="InParanoid" id="A0A1Q3BNM1"/>
<comment type="caution">
    <text evidence="2">The sequence shown here is derived from an EMBL/GenBank/DDBJ whole genome shotgun (WGS) entry which is preliminary data.</text>
</comment>
<accession>A0A1Q3BNM1</accession>
<name>A0A1Q3BNM1_CEPFO</name>
<dbReference type="OrthoDB" id="5307922at2759"/>
<evidence type="ECO:0000313" key="2">
    <source>
        <dbReference type="EMBL" id="GAV69303.1"/>
    </source>
</evidence>
<reference evidence="3" key="1">
    <citation type="submission" date="2016-04" db="EMBL/GenBank/DDBJ databases">
        <title>Cephalotus genome sequencing.</title>
        <authorList>
            <person name="Fukushima K."/>
            <person name="Hasebe M."/>
            <person name="Fang X."/>
        </authorList>
    </citation>
    <scope>NUCLEOTIDE SEQUENCE [LARGE SCALE GENOMIC DNA]</scope>
    <source>
        <strain evidence="3">cv. St1</strain>
    </source>
</reference>
<feature type="chain" id="PRO_5013021302" evidence="1">
    <location>
        <begin position="18"/>
        <end position="192"/>
    </location>
</feature>
<dbReference type="InterPro" id="IPR011042">
    <property type="entry name" value="6-blade_b-propeller_TolB-like"/>
</dbReference>
<proteinExistence type="predicted"/>
<protein>
    <submittedName>
        <fullName evidence="2">Str_synth domain-containing protein</fullName>
    </submittedName>
</protein>
<dbReference type="GO" id="GO:0012505">
    <property type="term" value="C:endomembrane system"/>
    <property type="evidence" value="ECO:0007669"/>
    <property type="project" value="TreeGrafter"/>
</dbReference>
<keyword evidence="1" id="KW-0732">Signal</keyword>
<dbReference type="Proteomes" id="UP000187406">
    <property type="component" value="Unassembled WGS sequence"/>
</dbReference>
<feature type="signal peptide" evidence="1">
    <location>
        <begin position="1"/>
        <end position="17"/>
    </location>
</feature>
<evidence type="ECO:0000313" key="3">
    <source>
        <dbReference type="Proteomes" id="UP000187406"/>
    </source>
</evidence>
<keyword evidence="3" id="KW-1185">Reference proteome</keyword>